<sequence>MKNHPNLFYYSASLLFVLFLNSSCTNDSDLLVDYVNDNNQEETDITEEENPNETNKEDQSSKTIPSDFDWSNIPVEFGDSMWLIKEEFDLGGTKVSLPDNVTLNFDGGVLKNGSLEGNGTTIEPTNAFHIFNSVELTGNFSNEYLKPIWFGAFMDGISDD</sequence>
<accession>A0A1M5GCU2</accession>
<dbReference type="AlphaFoldDB" id="A0A1M5GCU2"/>
<feature type="chain" id="PRO_5012906258" evidence="2">
    <location>
        <begin position="28"/>
        <end position="160"/>
    </location>
</feature>
<reference evidence="4" key="1">
    <citation type="submission" date="2016-11" db="EMBL/GenBank/DDBJ databases">
        <authorList>
            <person name="Varghese N."/>
            <person name="Submissions S."/>
        </authorList>
    </citation>
    <scope>NUCLEOTIDE SEQUENCE [LARGE SCALE GENOMIC DNA]</scope>
    <source>
        <strain evidence="4">DSM 17539</strain>
    </source>
</reference>
<evidence type="ECO:0000256" key="1">
    <source>
        <dbReference type="SAM" id="MobiDB-lite"/>
    </source>
</evidence>
<name>A0A1M5GCU2_9FLAO</name>
<dbReference type="EMBL" id="FQUX01000011">
    <property type="protein sequence ID" value="SHG01543.1"/>
    <property type="molecule type" value="Genomic_DNA"/>
</dbReference>
<evidence type="ECO:0000313" key="3">
    <source>
        <dbReference type="EMBL" id="SHG01543.1"/>
    </source>
</evidence>
<keyword evidence="4" id="KW-1185">Reference proteome</keyword>
<evidence type="ECO:0000256" key="2">
    <source>
        <dbReference type="SAM" id="SignalP"/>
    </source>
</evidence>
<organism evidence="3 4">
    <name type="scientific">Arenibacter palladensis</name>
    <dbReference type="NCBI Taxonomy" id="237373"/>
    <lineage>
        <taxon>Bacteria</taxon>
        <taxon>Pseudomonadati</taxon>
        <taxon>Bacteroidota</taxon>
        <taxon>Flavobacteriia</taxon>
        <taxon>Flavobacteriales</taxon>
        <taxon>Flavobacteriaceae</taxon>
        <taxon>Arenibacter</taxon>
    </lineage>
</organism>
<keyword evidence="2" id="KW-0732">Signal</keyword>
<gene>
    <name evidence="3" type="ORF">SAMN03080594_1111</name>
</gene>
<feature type="signal peptide" evidence="2">
    <location>
        <begin position="1"/>
        <end position="27"/>
    </location>
</feature>
<dbReference type="Proteomes" id="UP000184406">
    <property type="component" value="Unassembled WGS sequence"/>
</dbReference>
<evidence type="ECO:0000313" key="4">
    <source>
        <dbReference type="Proteomes" id="UP000184406"/>
    </source>
</evidence>
<protein>
    <submittedName>
        <fullName evidence="3">Uncharacterized protein</fullName>
    </submittedName>
</protein>
<feature type="non-terminal residue" evidence="3">
    <location>
        <position position="160"/>
    </location>
</feature>
<feature type="compositionally biased region" description="Acidic residues" evidence="1">
    <location>
        <begin position="42"/>
        <end position="51"/>
    </location>
</feature>
<feature type="region of interest" description="Disordered" evidence="1">
    <location>
        <begin position="42"/>
        <end position="65"/>
    </location>
</feature>
<proteinExistence type="predicted"/>